<feature type="domain" description="Histidine kinase/HSP90-like ATPase" evidence="2">
    <location>
        <begin position="24"/>
        <end position="138"/>
    </location>
</feature>
<keyword evidence="4" id="KW-1185">Reference proteome</keyword>
<keyword evidence="3" id="KW-0067">ATP-binding</keyword>
<dbReference type="PANTHER" id="PTHR35526">
    <property type="entry name" value="ANTI-SIGMA-F FACTOR RSBW-RELATED"/>
    <property type="match status" value="1"/>
</dbReference>
<keyword evidence="1" id="KW-0723">Serine/threonine-protein kinase</keyword>
<accession>A0ABY5D8X1</accession>
<evidence type="ECO:0000313" key="3">
    <source>
        <dbReference type="EMBL" id="USY19602.1"/>
    </source>
</evidence>
<keyword evidence="3" id="KW-0547">Nucleotide-binding</keyword>
<proteinExistence type="predicted"/>
<dbReference type="InterPro" id="IPR036890">
    <property type="entry name" value="HATPase_C_sf"/>
</dbReference>
<evidence type="ECO:0000313" key="4">
    <source>
        <dbReference type="Proteomes" id="UP001055940"/>
    </source>
</evidence>
<dbReference type="GO" id="GO:0005524">
    <property type="term" value="F:ATP binding"/>
    <property type="evidence" value="ECO:0007669"/>
    <property type="project" value="UniProtKB-KW"/>
</dbReference>
<dbReference type="RefSeq" id="WP_254418798.1">
    <property type="nucleotide sequence ID" value="NZ_BAAAJB010000092.1"/>
</dbReference>
<dbReference type="InterPro" id="IPR003594">
    <property type="entry name" value="HATPase_dom"/>
</dbReference>
<keyword evidence="1" id="KW-0808">Transferase</keyword>
<dbReference type="Gene3D" id="3.30.565.10">
    <property type="entry name" value="Histidine kinase-like ATPase, C-terminal domain"/>
    <property type="match status" value="1"/>
</dbReference>
<dbReference type="EMBL" id="CP099837">
    <property type="protein sequence ID" value="USY19602.1"/>
    <property type="molecule type" value="Genomic_DNA"/>
</dbReference>
<evidence type="ECO:0000256" key="1">
    <source>
        <dbReference type="ARBA" id="ARBA00022527"/>
    </source>
</evidence>
<protein>
    <submittedName>
        <fullName evidence="3">ATP-binding protein</fullName>
    </submittedName>
</protein>
<dbReference type="PANTHER" id="PTHR35526:SF3">
    <property type="entry name" value="ANTI-SIGMA-F FACTOR RSBW"/>
    <property type="match status" value="1"/>
</dbReference>
<keyword evidence="1" id="KW-0418">Kinase</keyword>
<reference evidence="3" key="1">
    <citation type="submission" date="2022-06" db="EMBL/GenBank/DDBJ databases">
        <authorList>
            <person name="Ping M."/>
        </authorList>
    </citation>
    <scope>NUCLEOTIDE SEQUENCE</scope>
    <source>
        <strain evidence="3">JCM11759T</strain>
    </source>
</reference>
<evidence type="ECO:0000259" key="2">
    <source>
        <dbReference type="Pfam" id="PF13581"/>
    </source>
</evidence>
<dbReference type="Proteomes" id="UP001055940">
    <property type="component" value="Chromosome"/>
</dbReference>
<sequence length="166" mass="17562">MTMTGTVLAPPSDAATWWDHRSYPADPAQVREVRRDLDTDLSGFDADLVATVRLCAAELAANAVKYAPGAGFHRALAMPTPAALWLAIIDGGAGTGLPRIPTDRTDRERDDAEGQRGLVLVDALATTWGHYPTGPGETSLGLGVWASFTLRPGQAPAGLGRLIMTR</sequence>
<dbReference type="Pfam" id="PF13581">
    <property type="entry name" value="HATPase_c_2"/>
    <property type="match status" value="1"/>
</dbReference>
<gene>
    <name evidence="3" type="ORF">NE857_30925</name>
</gene>
<organism evidence="3 4">
    <name type="scientific">Nocardiopsis exhalans</name>
    <dbReference type="NCBI Taxonomy" id="163604"/>
    <lineage>
        <taxon>Bacteria</taxon>
        <taxon>Bacillati</taxon>
        <taxon>Actinomycetota</taxon>
        <taxon>Actinomycetes</taxon>
        <taxon>Streptosporangiales</taxon>
        <taxon>Nocardiopsidaceae</taxon>
        <taxon>Nocardiopsis</taxon>
    </lineage>
</organism>
<name>A0ABY5D8X1_9ACTN</name>
<dbReference type="SUPFAM" id="SSF55874">
    <property type="entry name" value="ATPase domain of HSP90 chaperone/DNA topoisomerase II/histidine kinase"/>
    <property type="match status" value="1"/>
</dbReference>
<dbReference type="InterPro" id="IPR050267">
    <property type="entry name" value="Anti-sigma-factor_SerPK"/>
</dbReference>
<dbReference type="CDD" id="cd16936">
    <property type="entry name" value="HATPase_RsbW-like"/>
    <property type="match status" value="1"/>
</dbReference>